<comment type="caution">
    <text evidence="1">The sequence shown here is derived from an EMBL/GenBank/DDBJ whole genome shotgun (WGS) entry which is preliminary data.</text>
</comment>
<name>A0A3E0TZH1_9GAMM</name>
<dbReference type="Proteomes" id="UP000256899">
    <property type="component" value="Unassembled WGS sequence"/>
</dbReference>
<proteinExistence type="predicted"/>
<evidence type="ECO:0000313" key="1">
    <source>
        <dbReference type="EMBL" id="REL30091.1"/>
    </source>
</evidence>
<organism evidence="1 2">
    <name type="scientific">Thalassotalea euphylliae</name>
    <dbReference type="NCBI Taxonomy" id="1655234"/>
    <lineage>
        <taxon>Bacteria</taxon>
        <taxon>Pseudomonadati</taxon>
        <taxon>Pseudomonadota</taxon>
        <taxon>Gammaproteobacteria</taxon>
        <taxon>Alteromonadales</taxon>
        <taxon>Colwelliaceae</taxon>
        <taxon>Thalassotalea</taxon>
    </lineage>
</organism>
<dbReference type="AlphaFoldDB" id="A0A3E0TZH1"/>
<keyword evidence="2" id="KW-1185">Reference proteome</keyword>
<accession>A0A3E0TZH1</accession>
<evidence type="ECO:0000313" key="2">
    <source>
        <dbReference type="Proteomes" id="UP000256899"/>
    </source>
</evidence>
<protein>
    <submittedName>
        <fullName evidence="1">Uncharacterized protein</fullName>
    </submittedName>
</protein>
<dbReference type="EMBL" id="QUOT01000001">
    <property type="protein sequence ID" value="REL30091.1"/>
    <property type="molecule type" value="Genomic_DNA"/>
</dbReference>
<gene>
    <name evidence="1" type="ORF">DXX94_04895</name>
</gene>
<reference evidence="2" key="1">
    <citation type="submission" date="2018-08" db="EMBL/GenBank/DDBJ databases">
        <title>Thalassotalea euphylliae genome.</title>
        <authorList>
            <person name="Summers S."/>
            <person name="Rice S.A."/>
            <person name="Freckelton M.L."/>
            <person name="Nedved B.T."/>
            <person name="Hadfield M.G."/>
        </authorList>
    </citation>
    <scope>NUCLEOTIDE SEQUENCE [LARGE SCALE GENOMIC DNA]</scope>
    <source>
        <strain evidence="2">H3</strain>
    </source>
</reference>
<sequence>MENNYTTQVPPCIKPKQTAAKTNLKGQHALIVKCREQQKIWRAFKPFSNTPHLRCIKQTH</sequence>